<organism evidence="1 2">
    <name type="scientific">Nocardioides marmoribigeumensis</name>
    <dbReference type="NCBI Taxonomy" id="433649"/>
    <lineage>
        <taxon>Bacteria</taxon>
        <taxon>Bacillati</taxon>
        <taxon>Actinomycetota</taxon>
        <taxon>Actinomycetes</taxon>
        <taxon>Propionibacteriales</taxon>
        <taxon>Nocardioidaceae</taxon>
        <taxon>Nocardioides</taxon>
    </lineage>
</organism>
<comment type="caution">
    <text evidence="1">The sequence shown here is derived from an EMBL/GenBank/DDBJ whole genome shotgun (WGS) entry which is preliminary data.</text>
</comment>
<dbReference type="EMBL" id="JAVDYG010000001">
    <property type="protein sequence ID" value="MDR7364488.1"/>
    <property type="molecule type" value="Genomic_DNA"/>
</dbReference>
<protein>
    <submittedName>
        <fullName evidence="1">Outer membrane protein assembly factor BamB</fullName>
    </submittedName>
</protein>
<sequence length="210" mass="22551">MKLGPRTTRLLSIASDASGPATPAVRLDGGPVAEELGALLVARNGFYAFESALHVFGSGPSVTGGSLEEWNAEHGWRVAYGELAEGLLFFAEDVFGVQFALRGDRVVTFDPETGDVGAMGTSIEDWADQLLSDYRELTGYPVAHDWQSRHGTLVPGTRLVPKRPFVLGGAFDVANLYALDATEGMRVRGDLAAQLRDLPDGAQVRYEVRG</sequence>
<name>A0ABU2C1E7_9ACTN</name>
<dbReference type="Pfam" id="PF10946">
    <property type="entry name" value="DUF2625"/>
    <property type="match status" value="1"/>
</dbReference>
<reference evidence="1 2" key="1">
    <citation type="submission" date="2023-07" db="EMBL/GenBank/DDBJ databases">
        <title>Sequencing the genomes of 1000 actinobacteria strains.</title>
        <authorList>
            <person name="Klenk H.-P."/>
        </authorList>
    </citation>
    <scope>NUCLEOTIDE SEQUENCE [LARGE SCALE GENOMIC DNA]</scope>
    <source>
        <strain evidence="1 2">DSM 19426</strain>
    </source>
</reference>
<proteinExistence type="predicted"/>
<dbReference type="Proteomes" id="UP001183648">
    <property type="component" value="Unassembled WGS sequence"/>
</dbReference>
<dbReference type="InterPro" id="IPR021239">
    <property type="entry name" value="DUF2625"/>
</dbReference>
<evidence type="ECO:0000313" key="1">
    <source>
        <dbReference type="EMBL" id="MDR7364488.1"/>
    </source>
</evidence>
<gene>
    <name evidence="1" type="ORF">J2S63_004041</name>
</gene>
<dbReference type="RefSeq" id="WP_310306186.1">
    <property type="nucleotide sequence ID" value="NZ_BAAAPS010000006.1"/>
</dbReference>
<keyword evidence="2" id="KW-1185">Reference proteome</keyword>
<evidence type="ECO:0000313" key="2">
    <source>
        <dbReference type="Proteomes" id="UP001183648"/>
    </source>
</evidence>
<accession>A0ABU2C1E7</accession>